<keyword evidence="2" id="KW-0670">Pyruvate</keyword>
<dbReference type="InterPro" id="IPR015813">
    <property type="entry name" value="Pyrv/PenolPyrv_kinase-like_dom"/>
</dbReference>
<dbReference type="InterPro" id="IPR015793">
    <property type="entry name" value="Pyrv_Knase_brl"/>
</dbReference>
<organism evidence="2 3">
    <name type="scientific">Forsythia ovata</name>
    <dbReference type="NCBI Taxonomy" id="205694"/>
    <lineage>
        <taxon>Eukaryota</taxon>
        <taxon>Viridiplantae</taxon>
        <taxon>Streptophyta</taxon>
        <taxon>Embryophyta</taxon>
        <taxon>Tracheophyta</taxon>
        <taxon>Spermatophyta</taxon>
        <taxon>Magnoliopsida</taxon>
        <taxon>eudicotyledons</taxon>
        <taxon>Gunneridae</taxon>
        <taxon>Pentapetalae</taxon>
        <taxon>asterids</taxon>
        <taxon>lamiids</taxon>
        <taxon>Lamiales</taxon>
        <taxon>Oleaceae</taxon>
        <taxon>Forsythieae</taxon>
        <taxon>Forsythia</taxon>
    </lineage>
</organism>
<dbReference type="AlphaFoldDB" id="A0ABD1S0L9"/>
<name>A0ABD1S0L9_9LAMI</name>
<dbReference type="Pfam" id="PF00224">
    <property type="entry name" value="PK"/>
    <property type="match status" value="1"/>
</dbReference>
<dbReference type="InterPro" id="IPR040442">
    <property type="entry name" value="Pyrv_kinase-like_dom_sf"/>
</dbReference>
<accession>A0ABD1S0L9</accession>
<comment type="caution">
    <text evidence="2">The sequence shown here is derived from an EMBL/GenBank/DDBJ whole genome shotgun (WGS) entry which is preliminary data.</text>
</comment>
<evidence type="ECO:0000313" key="3">
    <source>
        <dbReference type="Proteomes" id="UP001604277"/>
    </source>
</evidence>
<proteinExistence type="predicted"/>
<dbReference type="Gene3D" id="3.20.20.60">
    <property type="entry name" value="Phosphoenolpyruvate-binding domains"/>
    <property type="match status" value="1"/>
</dbReference>
<reference evidence="3" key="1">
    <citation type="submission" date="2024-07" db="EMBL/GenBank/DDBJ databases">
        <title>Two chromosome-level genome assemblies of Korean endemic species Abeliophyllum distichum and Forsythia ovata (Oleaceae).</title>
        <authorList>
            <person name="Jang H."/>
        </authorList>
    </citation>
    <scope>NUCLEOTIDE SEQUENCE [LARGE SCALE GENOMIC DNA]</scope>
</reference>
<gene>
    <name evidence="2" type="ORF">Fot_37511</name>
</gene>
<dbReference type="EMBL" id="JBFOLJ010000011">
    <property type="protein sequence ID" value="KAL2493754.1"/>
    <property type="molecule type" value="Genomic_DNA"/>
</dbReference>
<protein>
    <submittedName>
        <fullName evidence="2">Pyruvate kinase</fullName>
    </submittedName>
</protein>
<evidence type="ECO:0000313" key="2">
    <source>
        <dbReference type="EMBL" id="KAL2493754.1"/>
    </source>
</evidence>
<keyword evidence="2" id="KW-0418">Kinase</keyword>
<dbReference type="Proteomes" id="UP001604277">
    <property type="component" value="Unassembled WGS sequence"/>
</dbReference>
<dbReference type="SUPFAM" id="SSF51621">
    <property type="entry name" value="Phosphoenolpyruvate/pyruvate domain"/>
    <property type="match status" value="1"/>
</dbReference>
<sequence length="105" mass="11687">MANIDIEGILKGIPNDGRVPKTKIVCTLGPASRSMPMLEKLLRVGMNVARKKTKQGNCNEKRSDAEQKAKKKQVDEEIFKLSMKLKERHAEELASLDYTSSGAEN</sequence>
<keyword evidence="3" id="KW-1185">Reference proteome</keyword>
<evidence type="ECO:0000259" key="1">
    <source>
        <dbReference type="Pfam" id="PF00224"/>
    </source>
</evidence>
<keyword evidence="2" id="KW-0808">Transferase</keyword>
<dbReference type="GO" id="GO:0016301">
    <property type="term" value="F:kinase activity"/>
    <property type="evidence" value="ECO:0007669"/>
    <property type="project" value="UniProtKB-KW"/>
</dbReference>
<feature type="domain" description="Pyruvate kinase barrel" evidence="1">
    <location>
        <begin position="20"/>
        <end position="73"/>
    </location>
</feature>